<dbReference type="PROSITE" id="PS50850">
    <property type="entry name" value="MFS"/>
    <property type="match status" value="1"/>
</dbReference>
<evidence type="ECO:0000313" key="11">
    <source>
        <dbReference type="EMBL" id="KAI0298724.1"/>
    </source>
</evidence>
<dbReference type="PANTHER" id="PTHR48022">
    <property type="entry name" value="PLASTIDIC GLUCOSE TRANSPORTER 4"/>
    <property type="match status" value="1"/>
</dbReference>
<comment type="catalytic activity">
    <reaction evidence="7">
        <text>myo-inositol(out) + H(+)(out) = myo-inositol(in) + H(+)(in)</text>
        <dbReference type="Rhea" id="RHEA:60364"/>
        <dbReference type="ChEBI" id="CHEBI:15378"/>
        <dbReference type="ChEBI" id="CHEBI:17268"/>
    </reaction>
</comment>
<gene>
    <name evidence="11" type="ORF">B0F90DRAFT_1732005</name>
</gene>
<dbReference type="InterPro" id="IPR005828">
    <property type="entry name" value="MFS_sugar_transport-like"/>
</dbReference>
<organism evidence="11 12">
    <name type="scientific">Multifurca ochricompacta</name>
    <dbReference type="NCBI Taxonomy" id="376703"/>
    <lineage>
        <taxon>Eukaryota</taxon>
        <taxon>Fungi</taxon>
        <taxon>Dikarya</taxon>
        <taxon>Basidiomycota</taxon>
        <taxon>Agaricomycotina</taxon>
        <taxon>Agaricomycetes</taxon>
        <taxon>Russulales</taxon>
        <taxon>Russulaceae</taxon>
        <taxon>Multifurca</taxon>
    </lineage>
</organism>
<evidence type="ECO:0000256" key="4">
    <source>
        <dbReference type="ARBA" id="ARBA00022692"/>
    </source>
</evidence>
<dbReference type="PANTHER" id="PTHR48022:SF64">
    <property type="entry name" value="MAJOR FACILITATOR SUPERFAMILY (MFS) PROFILE DOMAIN-CONTAINING PROTEIN"/>
    <property type="match status" value="1"/>
</dbReference>
<dbReference type="GO" id="GO:0016020">
    <property type="term" value="C:membrane"/>
    <property type="evidence" value="ECO:0007669"/>
    <property type="project" value="UniProtKB-SubCell"/>
</dbReference>
<dbReference type="InterPro" id="IPR003663">
    <property type="entry name" value="Sugar/inositol_transpt"/>
</dbReference>
<dbReference type="GO" id="GO:0005351">
    <property type="term" value="F:carbohydrate:proton symporter activity"/>
    <property type="evidence" value="ECO:0007669"/>
    <property type="project" value="TreeGrafter"/>
</dbReference>
<dbReference type="Gene3D" id="1.20.1250.20">
    <property type="entry name" value="MFS general substrate transporter like domains"/>
    <property type="match status" value="1"/>
</dbReference>
<comment type="caution">
    <text evidence="11">The sequence shown here is derived from an EMBL/GenBank/DDBJ whole genome shotgun (WGS) entry which is preliminary data.</text>
</comment>
<comment type="subcellular location">
    <subcellularLocation>
        <location evidence="1">Membrane</location>
        <topology evidence="1">Multi-pass membrane protein</topology>
    </subcellularLocation>
</comment>
<dbReference type="Proteomes" id="UP001203297">
    <property type="component" value="Unassembled WGS sequence"/>
</dbReference>
<sequence length="563" mass="63436">MGDRFRRSREYVRWRWLISESGPFKKLVTLQKYYWPAQRVPTASYTILEDDSETQGVVDNNSGVYQSLIDPHRKWYNNRRLIALHGWLFLLLITSSMNGFDASLMNGLQSEVSWNEYFNHPRGGRLGLINAILNIGSVVACPFAPYLSDGIGRRKTVAFGAVIMLAATAVQTAARSVGVFIAARFLVGFGLAIASNSAPMLVAEVSYPPYRGPVTSMYNCLWYSGSIIAAWTTFGAEHFNNTTWSWRLPSLLQGLPALAQVLLIWFVPESPRWLVSEGRDSEAIEILAYYHADSNKKDPLIVYEYDEIKTSIELDRVSKANVGWKSLFSTPGNRKRLRIIIALAWFSQWSGNGLVSFYLTKVLNNIGITKPSIQLLINGILQTWNLFWALLASSLVDKAGRRVLFLTSSSGMFVCFTLQTVLTARYLSTHDSGLAHAVIAFIFLFYAFYDLAFSPLIVSYALEILPYPIRAKGFTLFHSMVSAAVIFNQYVNPIAMEHIAWKYYILYCVILVFEVFFLYFFLEETKGLSLEETAVIFDGEDGAAKKIKEHAIEQVGLTPLGED</sequence>
<proteinExistence type="inferred from homology"/>
<dbReference type="AlphaFoldDB" id="A0AAD4M1S5"/>
<evidence type="ECO:0000256" key="1">
    <source>
        <dbReference type="ARBA" id="ARBA00004141"/>
    </source>
</evidence>
<reference evidence="11" key="1">
    <citation type="journal article" date="2022" name="New Phytol.">
        <title>Evolutionary transition to the ectomycorrhizal habit in the genomes of a hyperdiverse lineage of mushroom-forming fungi.</title>
        <authorList>
            <person name="Looney B."/>
            <person name="Miyauchi S."/>
            <person name="Morin E."/>
            <person name="Drula E."/>
            <person name="Courty P.E."/>
            <person name="Kohler A."/>
            <person name="Kuo A."/>
            <person name="LaButti K."/>
            <person name="Pangilinan J."/>
            <person name="Lipzen A."/>
            <person name="Riley R."/>
            <person name="Andreopoulos W."/>
            <person name="He G."/>
            <person name="Johnson J."/>
            <person name="Nolan M."/>
            <person name="Tritt A."/>
            <person name="Barry K.W."/>
            <person name="Grigoriev I.V."/>
            <person name="Nagy L.G."/>
            <person name="Hibbett D."/>
            <person name="Henrissat B."/>
            <person name="Matheny P.B."/>
            <person name="Labbe J."/>
            <person name="Martin F.M."/>
        </authorList>
    </citation>
    <scope>NUCLEOTIDE SEQUENCE</scope>
    <source>
        <strain evidence="11">BPL690</strain>
    </source>
</reference>
<feature type="transmembrane region" description="Helical" evidence="9">
    <location>
        <begin position="474"/>
        <end position="491"/>
    </location>
</feature>
<keyword evidence="3 8" id="KW-0813">Transport</keyword>
<evidence type="ECO:0000313" key="12">
    <source>
        <dbReference type="Proteomes" id="UP001203297"/>
    </source>
</evidence>
<protein>
    <submittedName>
        <fullName evidence="11">General substrate transporter</fullName>
    </submittedName>
</protein>
<feature type="transmembrane region" description="Helical" evidence="9">
    <location>
        <begin position="180"/>
        <end position="203"/>
    </location>
</feature>
<evidence type="ECO:0000256" key="7">
    <source>
        <dbReference type="ARBA" id="ARBA00049119"/>
    </source>
</evidence>
<feature type="transmembrane region" description="Helical" evidence="9">
    <location>
        <begin position="403"/>
        <end position="422"/>
    </location>
</feature>
<evidence type="ECO:0000256" key="8">
    <source>
        <dbReference type="RuleBase" id="RU003346"/>
    </source>
</evidence>
<dbReference type="InterPro" id="IPR050360">
    <property type="entry name" value="MFS_Sugar_Transporters"/>
</dbReference>
<evidence type="ECO:0000256" key="9">
    <source>
        <dbReference type="SAM" id="Phobius"/>
    </source>
</evidence>
<dbReference type="InterPro" id="IPR036259">
    <property type="entry name" value="MFS_trans_sf"/>
</dbReference>
<dbReference type="PRINTS" id="PR00171">
    <property type="entry name" value="SUGRTRNSPORT"/>
</dbReference>
<dbReference type="SUPFAM" id="SSF103473">
    <property type="entry name" value="MFS general substrate transporter"/>
    <property type="match status" value="1"/>
</dbReference>
<keyword evidence="4 9" id="KW-0812">Transmembrane</keyword>
<keyword evidence="5 9" id="KW-1133">Transmembrane helix</keyword>
<evidence type="ECO:0000256" key="3">
    <source>
        <dbReference type="ARBA" id="ARBA00022448"/>
    </source>
</evidence>
<keyword evidence="12" id="KW-1185">Reference proteome</keyword>
<evidence type="ECO:0000259" key="10">
    <source>
        <dbReference type="PROSITE" id="PS50850"/>
    </source>
</evidence>
<feature type="transmembrane region" description="Helical" evidence="9">
    <location>
        <begin position="372"/>
        <end position="391"/>
    </location>
</feature>
<evidence type="ECO:0000256" key="5">
    <source>
        <dbReference type="ARBA" id="ARBA00022989"/>
    </source>
</evidence>
<feature type="transmembrane region" description="Helical" evidence="9">
    <location>
        <begin position="81"/>
        <end position="100"/>
    </location>
</feature>
<dbReference type="Pfam" id="PF00083">
    <property type="entry name" value="Sugar_tr"/>
    <property type="match status" value="1"/>
</dbReference>
<dbReference type="FunFam" id="1.20.1250.20:FF:000117">
    <property type="entry name" value="MFS hexose transporter"/>
    <property type="match status" value="1"/>
</dbReference>
<dbReference type="EMBL" id="WTXG01000027">
    <property type="protein sequence ID" value="KAI0298724.1"/>
    <property type="molecule type" value="Genomic_DNA"/>
</dbReference>
<keyword evidence="6 9" id="KW-0472">Membrane</keyword>
<feature type="transmembrane region" description="Helical" evidence="9">
    <location>
        <begin position="503"/>
        <end position="522"/>
    </location>
</feature>
<feature type="transmembrane region" description="Helical" evidence="9">
    <location>
        <begin position="339"/>
        <end position="360"/>
    </location>
</feature>
<dbReference type="InterPro" id="IPR020846">
    <property type="entry name" value="MFS_dom"/>
</dbReference>
<feature type="transmembrane region" description="Helical" evidence="9">
    <location>
        <begin position="126"/>
        <end position="144"/>
    </location>
</feature>
<feature type="transmembrane region" description="Helical" evidence="9">
    <location>
        <begin position="434"/>
        <end position="462"/>
    </location>
</feature>
<evidence type="ECO:0000256" key="6">
    <source>
        <dbReference type="ARBA" id="ARBA00023136"/>
    </source>
</evidence>
<accession>A0AAD4M1S5</accession>
<comment type="similarity">
    <text evidence="2 8">Belongs to the major facilitator superfamily. Sugar transporter (TC 2.A.1.1) family.</text>
</comment>
<name>A0AAD4M1S5_9AGAM</name>
<evidence type="ECO:0000256" key="2">
    <source>
        <dbReference type="ARBA" id="ARBA00010992"/>
    </source>
</evidence>
<dbReference type="NCBIfam" id="TIGR00879">
    <property type="entry name" value="SP"/>
    <property type="match status" value="1"/>
</dbReference>
<feature type="transmembrane region" description="Helical" evidence="9">
    <location>
        <begin position="215"/>
        <end position="234"/>
    </location>
</feature>
<feature type="domain" description="Major facilitator superfamily (MFS) profile" evidence="10">
    <location>
        <begin position="87"/>
        <end position="526"/>
    </location>
</feature>